<evidence type="ECO:0000313" key="4">
    <source>
        <dbReference type="Proteomes" id="UP001217089"/>
    </source>
</evidence>
<accession>A0ABQ9EFH3</accession>
<dbReference type="Proteomes" id="UP001217089">
    <property type="component" value="Unassembled WGS sequence"/>
</dbReference>
<evidence type="ECO:0000313" key="3">
    <source>
        <dbReference type="EMBL" id="KAJ8302008.1"/>
    </source>
</evidence>
<evidence type="ECO:0000256" key="1">
    <source>
        <dbReference type="ARBA" id="ARBA00001962"/>
    </source>
</evidence>
<evidence type="ECO:0000256" key="2">
    <source>
        <dbReference type="SAM" id="MobiDB-lite"/>
    </source>
</evidence>
<organism evidence="3 4">
    <name type="scientific">Tegillarca granosa</name>
    <name type="common">Malaysian cockle</name>
    <name type="synonym">Anadara granosa</name>
    <dbReference type="NCBI Taxonomy" id="220873"/>
    <lineage>
        <taxon>Eukaryota</taxon>
        <taxon>Metazoa</taxon>
        <taxon>Spiralia</taxon>
        <taxon>Lophotrochozoa</taxon>
        <taxon>Mollusca</taxon>
        <taxon>Bivalvia</taxon>
        <taxon>Autobranchia</taxon>
        <taxon>Pteriomorphia</taxon>
        <taxon>Arcoida</taxon>
        <taxon>Arcoidea</taxon>
        <taxon>Arcidae</taxon>
        <taxon>Tegillarca</taxon>
    </lineage>
</organism>
<comment type="caution">
    <text evidence="3">The sequence shown here is derived from an EMBL/GenBank/DDBJ whole genome shotgun (WGS) entry which is preliminary data.</text>
</comment>
<proteinExistence type="predicted"/>
<dbReference type="PANTHER" id="PTHR20883:SF14">
    <property type="entry name" value="PHYTANOYL-COA DIOXYGENASE"/>
    <property type="match status" value="1"/>
</dbReference>
<protein>
    <recommendedName>
        <fullName evidence="5">Phytanoyl-CoA dioxygenase</fullName>
    </recommendedName>
</protein>
<dbReference type="EMBL" id="JARBDR010000918">
    <property type="protein sequence ID" value="KAJ8302008.1"/>
    <property type="molecule type" value="Genomic_DNA"/>
</dbReference>
<dbReference type="InterPro" id="IPR008775">
    <property type="entry name" value="Phytyl_CoA_dOase-like"/>
</dbReference>
<gene>
    <name evidence="3" type="ORF">KUTeg_020995</name>
</gene>
<dbReference type="SUPFAM" id="SSF51197">
    <property type="entry name" value="Clavaminate synthase-like"/>
    <property type="match status" value="1"/>
</dbReference>
<dbReference type="Gene3D" id="2.60.120.620">
    <property type="entry name" value="q2cbj1_9rhob like domain"/>
    <property type="match status" value="1"/>
</dbReference>
<sequence length="303" mass="35012">MADIKILPGFTDEEHPEVFNTPPPQPKQKKPGQLTPEQLHQFFDKISSSPRKLYEEYGFERRLYMLDKEWPGAVMLLLKLGQLPQAFRDLWGDDRLLNVVEQLVGPEISASPVWNLRPKAPDSSYFDNNSYSSMVATAWVPFVDATKENGCIEMLVGGQKKGLDFKKDTELCEVPYGGVLFFSNCAPHRSIPNVTDTIRWSIDLRWQSSEKPDGFWGLKPGVPMRSAKNPDLKIDWDEYDSFDRYRVLKQLAMEKSENTDPNELENEFDTTLTGPHFEKYEILAKNRHIDAYFKKKNEENQKN</sequence>
<keyword evidence="4" id="KW-1185">Reference proteome</keyword>
<evidence type="ECO:0008006" key="5">
    <source>
        <dbReference type="Google" id="ProtNLM"/>
    </source>
</evidence>
<feature type="region of interest" description="Disordered" evidence="2">
    <location>
        <begin position="1"/>
        <end position="34"/>
    </location>
</feature>
<dbReference type="PANTHER" id="PTHR20883">
    <property type="entry name" value="PHYTANOYL-COA DIOXYGENASE DOMAIN CONTAINING 1"/>
    <property type="match status" value="1"/>
</dbReference>
<name>A0ABQ9EFH3_TEGGR</name>
<comment type="cofactor">
    <cofactor evidence="1">
        <name>Fe cation</name>
        <dbReference type="ChEBI" id="CHEBI:24875"/>
    </cofactor>
</comment>
<reference evidence="3 4" key="1">
    <citation type="submission" date="2022-12" db="EMBL/GenBank/DDBJ databases">
        <title>Chromosome-level genome of Tegillarca granosa.</title>
        <authorList>
            <person name="Kim J."/>
        </authorList>
    </citation>
    <scope>NUCLEOTIDE SEQUENCE [LARGE SCALE GENOMIC DNA]</scope>
    <source>
        <strain evidence="3">Teg-2019</strain>
        <tissue evidence="3">Adductor muscle</tissue>
    </source>
</reference>
<dbReference type="Pfam" id="PF05721">
    <property type="entry name" value="PhyH"/>
    <property type="match status" value="1"/>
</dbReference>